<comment type="similarity">
    <text evidence="2">Belongs to the DRAM/TMEM150 family.</text>
</comment>
<keyword evidence="4 6" id="KW-1133">Transmembrane helix</keyword>
<dbReference type="GO" id="GO:0010506">
    <property type="term" value="P:regulation of autophagy"/>
    <property type="evidence" value="ECO:0007669"/>
    <property type="project" value="TreeGrafter"/>
</dbReference>
<dbReference type="Pfam" id="PF10277">
    <property type="entry name" value="Frag1"/>
    <property type="match status" value="1"/>
</dbReference>
<evidence type="ECO:0000256" key="1">
    <source>
        <dbReference type="ARBA" id="ARBA00004127"/>
    </source>
</evidence>
<feature type="transmembrane region" description="Helical" evidence="6">
    <location>
        <begin position="196"/>
        <end position="221"/>
    </location>
</feature>
<feature type="transmembrane region" description="Helical" evidence="6">
    <location>
        <begin position="7"/>
        <end position="29"/>
    </location>
</feature>
<organism evidence="8 9">
    <name type="scientific">Hemibagrus guttatus</name>
    <dbReference type="NCBI Taxonomy" id="175788"/>
    <lineage>
        <taxon>Eukaryota</taxon>
        <taxon>Metazoa</taxon>
        <taxon>Chordata</taxon>
        <taxon>Craniata</taxon>
        <taxon>Vertebrata</taxon>
        <taxon>Euteleostomi</taxon>
        <taxon>Actinopterygii</taxon>
        <taxon>Neopterygii</taxon>
        <taxon>Teleostei</taxon>
        <taxon>Ostariophysi</taxon>
        <taxon>Siluriformes</taxon>
        <taxon>Bagridae</taxon>
        <taxon>Hemibagrus</taxon>
    </lineage>
</organism>
<feature type="transmembrane region" description="Helical" evidence="6">
    <location>
        <begin position="120"/>
        <end position="139"/>
    </location>
</feature>
<feature type="domain" description="CWH43-like N-terminal" evidence="7">
    <location>
        <begin position="9"/>
        <end position="226"/>
    </location>
</feature>
<protein>
    <recommendedName>
        <fullName evidence="7">CWH43-like N-terminal domain-containing protein</fullName>
    </recommendedName>
</protein>
<comment type="caution">
    <text evidence="8">The sequence shown here is derived from an EMBL/GenBank/DDBJ whole genome shotgun (WGS) entry which is preliminary data.</text>
</comment>
<comment type="subcellular location">
    <subcellularLocation>
        <location evidence="1">Endomembrane system</location>
        <topology evidence="1">Multi-pass membrane protein</topology>
    </subcellularLocation>
</comment>
<evidence type="ECO:0000256" key="6">
    <source>
        <dbReference type="SAM" id="Phobius"/>
    </source>
</evidence>
<keyword evidence="9" id="KW-1185">Reference proteome</keyword>
<dbReference type="GO" id="GO:0005764">
    <property type="term" value="C:lysosome"/>
    <property type="evidence" value="ECO:0007669"/>
    <property type="project" value="TreeGrafter"/>
</dbReference>
<dbReference type="InterPro" id="IPR050911">
    <property type="entry name" value="DRAM/TMEM150_Autophagy_Mod"/>
</dbReference>
<evidence type="ECO:0000256" key="4">
    <source>
        <dbReference type="ARBA" id="ARBA00022989"/>
    </source>
</evidence>
<proteinExistence type="inferred from homology"/>
<evidence type="ECO:0000256" key="2">
    <source>
        <dbReference type="ARBA" id="ARBA00006565"/>
    </source>
</evidence>
<dbReference type="PANTHER" id="PTHR21324:SF11">
    <property type="entry name" value="DNA DAMAGE-REGULATED AUTOPHAGY MODULATOR PROTEIN 1"/>
    <property type="match status" value="1"/>
</dbReference>
<evidence type="ECO:0000313" key="8">
    <source>
        <dbReference type="EMBL" id="KAK3526258.1"/>
    </source>
</evidence>
<dbReference type="PANTHER" id="PTHR21324">
    <property type="entry name" value="FASTING-INDUCIBLE INTEGRAL MEMBRANE PROTEIN TM6P1-RELATED"/>
    <property type="match status" value="1"/>
</dbReference>
<feature type="transmembrane region" description="Helical" evidence="6">
    <location>
        <begin position="94"/>
        <end position="114"/>
    </location>
</feature>
<feature type="transmembrane region" description="Helical" evidence="6">
    <location>
        <begin position="160"/>
        <end position="190"/>
    </location>
</feature>
<gene>
    <name evidence="8" type="ORF">QTP70_020410</name>
</gene>
<dbReference type="InterPro" id="IPR019402">
    <property type="entry name" value="CWH43_N"/>
</dbReference>
<evidence type="ECO:0000256" key="5">
    <source>
        <dbReference type="ARBA" id="ARBA00023136"/>
    </source>
</evidence>
<name>A0AAE0UZX7_9TELE</name>
<reference evidence="8" key="1">
    <citation type="submission" date="2023-06" db="EMBL/GenBank/DDBJ databases">
        <title>Male Hemibagrus guttatus genome.</title>
        <authorList>
            <person name="Bian C."/>
        </authorList>
    </citation>
    <scope>NUCLEOTIDE SEQUENCE</scope>
    <source>
        <strain evidence="8">Male_cb2023</strain>
        <tissue evidence="8">Muscle</tissue>
    </source>
</reference>
<dbReference type="EMBL" id="JAUCMX010000013">
    <property type="protein sequence ID" value="KAK3526258.1"/>
    <property type="molecule type" value="Genomic_DNA"/>
</dbReference>
<evidence type="ECO:0000256" key="3">
    <source>
        <dbReference type="ARBA" id="ARBA00022692"/>
    </source>
</evidence>
<feature type="transmembrane region" description="Helical" evidence="6">
    <location>
        <begin position="55"/>
        <end position="73"/>
    </location>
</feature>
<sequence length="239" mass="27012">MVWFLEGLCFLPTFLIIWSSSTFLVNYLIAVLRGDVDVVFPYISDTGVNPPERCIFGLMATISAFAGFATMFARYKFVQKLIEGTGGMAPLLNVTTLILAIFSCAGMCVVATFQETEIRFVHYIGASVFFICGMIYIILQTIISYMAHPYGSSKLMCHVRAVFSLVALLAVPTSILQISIISALMTLFHWTPNQEYKLHVVCALSEWTSAFTFVFFFYTYIQEFKQFTLRVDVQLLEFT</sequence>
<accession>A0AAE0UZX7</accession>
<dbReference type="GO" id="GO:0012505">
    <property type="term" value="C:endomembrane system"/>
    <property type="evidence" value="ECO:0007669"/>
    <property type="project" value="UniProtKB-SubCell"/>
</dbReference>
<dbReference type="Proteomes" id="UP001274896">
    <property type="component" value="Unassembled WGS sequence"/>
</dbReference>
<dbReference type="AlphaFoldDB" id="A0AAE0UZX7"/>
<evidence type="ECO:0000313" key="9">
    <source>
        <dbReference type="Proteomes" id="UP001274896"/>
    </source>
</evidence>
<keyword evidence="3 6" id="KW-0812">Transmembrane</keyword>
<keyword evidence="5 6" id="KW-0472">Membrane</keyword>
<evidence type="ECO:0000259" key="7">
    <source>
        <dbReference type="Pfam" id="PF10277"/>
    </source>
</evidence>